<organism evidence="5 6">
    <name type="scientific">Corchorus olitorius</name>
    <dbReference type="NCBI Taxonomy" id="93759"/>
    <lineage>
        <taxon>Eukaryota</taxon>
        <taxon>Viridiplantae</taxon>
        <taxon>Streptophyta</taxon>
        <taxon>Embryophyta</taxon>
        <taxon>Tracheophyta</taxon>
        <taxon>Spermatophyta</taxon>
        <taxon>Magnoliopsida</taxon>
        <taxon>eudicotyledons</taxon>
        <taxon>Gunneridae</taxon>
        <taxon>Pentapetalae</taxon>
        <taxon>rosids</taxon>
        <taxon>malvids</taxon>
        <taxon>Malvales</taxon>
        <taxon>Malvaceae</taxon>
        <taxon>Grewioideae</taxon>
        <taxon>Apeibeae</taxon>
        <taxon>Corchorus</taxon>
    </lineage>
</organism>
<dbReference type="Gene3D" id="3.40.50.150">
    <property type="entry name" value="Vaccinia Virus protein VP39"/>
    <property type="match status" value="1"/>
</dbReference>
<dbReference type="InterPro" id="IPR051419">
    <property type="entry name" value="Lys/N-term_MeTrsfase_sf"/>
</dbReference>
<accession>A0A1R3JKF9</accession>
<feature type="compositionally biased region" description="Basic and acidic residues" evidence="4">
    <location>
        <begin position="399"/>
        <end position="412"/>
    </location>
</feature>
<dbReference type="Proteomes" id="UP000187203">
    <property type="component" value="Unassembled WGS sequence"/>
</dbReference>
<evidence type="ECO:0000313" key="5">
    <source>
        <dbReference type="EMBL" id="OMO95339.1"/>
    </source>
</evidence>
<feature type="region of interest" description="Disordered" evidence="4">
    <location>
        <begin position="399"/>
        <end position="421"/>
    </location>
</feature>
<evidence type="ECO:0000256" key="2">
    <source>
        <dbReference type="ARBA" id="ARBA00022603"/>
    </source>
</evidence>
<dbReference type="OrthoDB" id="411785at2759"/>
<dbReference type="AlphaFoldDB" id="A0A1R3JKF9"/>
<keyword evidence="6" id="KW-1185">Reference proteome</keyword>
<gene>
    <name evidence="5" type="ORF">COLO4_15963</name>
</gene>
<protein>
    <submittedName>
        <fullName evidence="5">Uncharacterized protein</fullName>
    </submittedName>
</protein>
<dbReference type="EMBL" id="AWUE01015848">
    <property type="protein sequence ID" value="OMO95339.1"/>
    <property type="molecule type" value="Genomic_DNA"/>
</dbReference>
<dbReference type="STRING" id="93759.A0A1R3JKF9"/>
<dbReference type="InterPro" id="IPR029063">
    <property type="entry name" value="SAM-dependent_MTases_sf"/>
</dbReference>
<evidence type="ECO:0000256" key="3">
    <source>
        <dbReference type="ARBA" id="ARBA00022679"/>
    </source>
</evidence>
<dbReference type="PANTHER" id="PTHR12176">
    <property type="entry name" value="SAM-DEPENDENT METHYLTRANSFERASE SUPERFAMILY PROTEIN"/>
    <property type="match status" value="1"/>
</dbReference>
<dbReference type="GO" id="GO:0008168">
    <property type="term" value="F:methyltransferase activity"/>
    <property type="evidence" value="ECO:0007669"/>
    <property type="project" value="UniProtKB-KW"/>
</dbReference>
<dbReference type="GO" id="GO:0032259">
    <property type="term" value="P:methylation"/>
    <property type="evidence" value="ECO:0007669"/>
    <property type="project" value="UniProtKB-KW"/>
</dbReference>
<reference evidence="6" key="1">
    <citation type="submission" date="2013-09" db="EMBL/GenBank/DDBJ databases">
        <title>Corchorus olitorius genome sequencing.</title>
        <authorList>
            <person name="Alam M."/>
            <person name="Haque M.S."/>
            <person name="Islam M.S."/>
            <person name="Emdad E.M."/>
            <person name="Islam M.M."/>
            <person name="Ahmed B."/>
            <person name="Halim A."/>
            <person name="Hossen Q.M.M."/>
            <person name="Hossain M.Z."/>
            <person name="Ahmed R."/>
            <person name="Khan M.M."/>
            <person name="Islam R."/>
            <person name="Rashid M.M."/>
            <person name="Khan S.A."/>
            <person name="Rahman M.S."/>
            <person name="Alam M."/>
            <person name="Yahiya A.S."/>
            <person name="Khan M.S."/>
            <person name="Azam M.S."/>
            <person name="Haque T."/>
            <person name="Lashkar M.Z.H."/>
            <person name="Akhand A.I."/>
            <person name="Morshed G."/>
            <person name="Roy S."/>
            <person name="Uddin K.S."/>
            <person name="Rabeya T."/>
            <person name="Hossain A.S."/>
            <person name="Chowdhury A."/>
            <person name="Snigdha A.R."/>
            <person name="Mortoza M.S."/>
            <person name="Matin S.A."/>
            <person name="Hoque S.M.E."/>
            <person name="Islam M.K."/>
            <person name="Roy D.K."/>
            <person name="Haider R."/>
            <person name="Moosa M.M."/>
            <person name="Elias S.M."/>
            <person name="Hasan A.M."/>
            <person name="Jahan S."/>
            <person name="Shafiuddin M."/>
            <person name="Mahmood N."/>
            <person name="Shommy N.S."/>
        </authorList>
    </citation>
    <scope>NUCLEOTIDE SEQUENCE [LARGE SCALE GENOMIC DNA]</scope>
    <source>
        <strain evidence="6">cv. O-4</strain>
    </source>
</reference>
<comment type="similarity">
    <text evidence="1">Belongs to the methyltransferase superfamily.</text>
</comment>
<dbReference type="FunFam" id="3.40.50.150:FF:000351">
    <property type="entry name" value="S-adenosyl-L-methionine-dependent methyltransferase superfamily protein"/>
    <property type="match status" value="1"/>
</dbReference>
<evidence type="ECO:0000256" key="1">
    <source>
        <dbReference type="ARBA" id="ARBA00008361"/>
    </source>
</evidence>
<comment type="caution">
    <text evidence="5">The sequence shown here is derived from an EMBL/GenBank/DDBJ whole genome shotgun (WGS) entry which is preliminary data.</text>
</comment>
<evidence type="ECO:0000256" key="4">
    <source>
        <dbReference type="SAM" id="MobiDB-lite"/>
    </source>
</evidence>
<sequence>MWGRAGLSWRWNMRRRLCTAAPRRIEDEGDWFYSSEWWGSDSESEFNGNTVFRSVSDKGNGVVSVLAYPSSRPNKLYWPQTEKWLQQRYAEMHPGYEHNGQFRILGYQWRVLRFNDTTRQSTAKVMAAYRESEPGSICLMQQADCLAIPYTKSMVSLGLSTIASSSYDLIAAVHGKKRMRILCIGHGGGSLPLFLASKIQGAVIHVVEIDPIVISASVQAMGFPAFSVMTPSGERAFSKPDTIDEVMWKGIHERLYLYESDAEKFVLENKDLYDIIFIDAYDGDDIFPNKLWDPHSPFLKSLSNQLHPKHGTVVVNLHADTGTSNPNESISYFYQRLLPMGKYVSRICKAYKDVLIGNNQTCNRKTGCGLGFAISVPWVCNTSLVVCRGFGLGSGIVNKDEKRRSSREEGRRNGNFRSSNVSRTTKSSLCFCLQWNNRGHLPRIHDEAERPEGLQWREGATTVYNVSALLHPGGTFIGDSLVYSESNSEPNTSSMLVKPMTMVLLAGVGASCSGKMEYLPFQFLVLEAHSTGSTLQTP</sequence>
<dbReference type="PANTHER" id="PTHR12176:SF56">
    <property type="entry name" value="OS04G0510700 PROTEIN"/>
    <property type="match status" value="1"/>
</dbReference>
<dbReference type="SUPFAM" id="SSF53335">
    <property type="entry name" value="S-adenosyl-L-methionine-dependent methyltransferases"/>
    <property type="match status" value="1"/>
</dbReference>
<keyword evidence="2" id="KW-0489">Methyltransferase</keyword>
<proteinExistence type="inferred from homology"/>
<keyword evidence="3" id="KW-0808">Transferase</keyword>
<evidence type="ECO:0000313" key="6">
    <source>
        <dbReference type="Proteomes" id="UP000187203"/>
    </source>
</evidence>
<name>A0A1R3JKF9_9ROSI</name>